<comment type="similarity">
    <text evidence="3">Belongs to the glycosyltransferase 39 family.</text>
</comment>
<dbReference type="AlphaFoldDB" id="A0A6A4WCR6"/>
<keyword evidence="7 18" id="KW-0812">Transmembrane</keyword>
<dbReference type="InterPro" id="IPR016093">
    <property type="entry name" value="MIR_motif"/>
</dbReference>
<feature type="transmembrane region" description="Helical" evidence="18">
    <location>
        <begin position="503"/>
        <end position="522"/>
    </location>
</feature>
<evidence type="ECO:0000256" key="1">
    <source>
        <dbReference type="ARBA" id="ARBA00004477"/>
    </source>
</evidence>
<dbReference type="InterPro" id="IPR032421">
    <property type="entry name" value="PMT_4TMC"/>
</dbReference>
<dbReference type="PROSITE" id="PS50919">
    <property type="entry name" value="MIR"/>
    <property type="match status" value="3"/>
</dbReference>
<feature type="transmembrane region" description="Helical" evidence="18">
    <location>
        <begin position="438"/>
        <end position="456"/>
    </location>
</feature>
<comment type="subunit">
    <text evidence="16">Interacts with Rt/POMT1.</text>
</comment>
<dbReference type="InterPro" id="IPR036300">
    <property type="entry name" value="MIR_dom_sf"/>
</dbReference>
<comment type="subcellular location">
    <subcellularLocation>
        <location evidence="1">Endoplasmic reticulum membrane</location>
        <topology evidence="1">Multi-pass membrane protein</topology>
    </subcellularLocation>
</comment>
<dbReference type="EMBL" id="VIIS01001246">
    <property type="protein sequence ID" value="KAF0300662.1"/>
    <property type="molecule type" value="Genomic_DNA"/>
</dbReference>
<evidence type="ECO:0000256" key="12">
    <source>
        <dbReference type="ARBA" id="ARBA00039583"/>
    </source>
</evidence>
<evidence type="ECO:0000256" key="14">
    <source>
        <dbReference type="ARBA" id="ARBA00045102"/>
    </source>
</evidence>
<sequence>MHGHPDRSPFTVSWWSWMAFTGAMLAGAISVKFVGLFVVVLVGLYTIKDIWDILGDLSHPITYTVKHFLARALCLILLPTVLYMFAYYVHFTVLSKSGPGDGHFGSAFQSQLEGNSLHNASMPREICYGAGVTLKNHRTAGAYLHSHPHLYPPEAGPVQQQVTTYSHKDYNNIWLVKRYDVDMPSEEEEAQPDFKPECVKSGDLIRLEHEATSRNLHSHRHPAPVTKRHFQVSGYGENGTGDSNDVWRIELVDGKEGDQINVVTDRFRLIHYMVGCALFSHNKQLPKWGYEQQEVTCNPNTRAEFALWNFEENYYDKLPNVSFAIYQPSFLEKFFEAHMVQFQGNAGLKPKEGEVTSRPWQWPIDYQGQWFSIGDPDKREPGPHKDHEIRIYMMGNPVIWWGNLGFIALYAVIYVWNFVSSARGVRESAQERVRKANLTYACNWLMLAWALHYFPFYGMGRILYYHHYFPAQLFISMMSGVLVNYMLESLPRAVPSFRVDQTWTAFAVVYLSILTYSFYLFAPLTYGMSGPEKKEPGHRYDHLLWMDSWEF</sequence>
<keyword evidence="5" id="KW-0328">Glycosyltransferase</keyword>
<feature type="domain" description="MIR" evidence="19">
    <location>
        <begin position="257"/>
        <end position="313"/>
    </location>
</feature>
<evidence type="ECO:0000256" key="7">
    <source>
        <dbReference type="ARBA" id="ARBA00022692"/>
    </source>
</evidence>
<evidence type="ECO:0000259" key="19">
    <source>
        <dbReference type="PROSITE" id="PS50919"/>
    </source>
</evidence>
<dbReference type="Proteomes" id="UP000440578">
    <property type="component" value="Unassembled WGS sequence"/>
</dbReference>
<accession>A0A6A4WCR6</accession>
<keyword evidence="21" id="KW-1185">Reference proteome</keyword>
<proteinExistence type="inferred from homology"/>
<dbReference type="Pfam" id="PF02815">
    <property type="entry name" value="MIR"/>
    <property type="match status" value="1"/>
</dbReference>
<comment type="function">
    <text evidence="15">Rt/POMT1 and tw/POMT2 function as a protein O-mannosyltransferase in association with each other to generate and maintain normal muscle development.</text>
</comment>
<evidence type="ECO:0000256" key="18">
    <source>
        <dbReference type="SAM" id="Phobius"/>
    </source>
</evidence>
<protein>
    <recommendedName>
        <fullName evidence="12">Protein O-mannosyl-transferase 2</fullName>
        <ecNumber evidence="4">2.4.1.109</ecNumber>
    </recommendedName>
    <alternativeName>
        <fullName evidence="17">Protein twisted</fullName>
    </alternativeName>
</protein>
<evidence type="ECO:0000256" key="10">
    <source>
        <dbReference type="ARBA" id="ARBA00022989"/>
    </source>
</evidence>
<feature type="domain" description="MIR" evidence="19">
    <location>
        <begin position="123"/>
        <end position="179"/>
    </location>
</feature>
<evidence type="ECO:0000256" key="15">
    <source>
        <dbReference type="ARBA" id="ARBA00059310"/>
    </source>
</evidence>
<evidence type="ECO:0000256" key="8">
    <source>
        <dbReference type="ARBA" id="ARBA00022737"/>
    </source>
</evidence>
<dbReference type="FunFam" id="2.80.10.50:FF:000026">
    <property type="entry name" value="Blast:Protein O-mannosyl-transferase 2"/>
    <property type="match status" value="1"/>
</dbReference>
<feature type="transmembrane region" description="Helical" evidence="18">
    <location>
        <begin position="68"/>
        <end position="89"/>
    </location>
</feature>
<keyword evidence="8" id="KW-0677">Repeat</keyword>
<feature type="transmembrane region" description="Helical" evidence="18">
    <location>
        <begin position="398"/>
        <end position="417"/>
    </location>
</feature>
<keyword evidence="11 18" id="KW-0472">Membrane</keyword>
<evidence type="ECO:0000313" key="21">
    <source>
        <dbReference type="Proteomes" id="UP000440578"/>
    </source>
</evidence>
<comment type="catalytic activity">
    <reaction evidence="13">
        <text>a di-trans,poly-cis-dolichyl beta-D-mannosyl phosphate + L-threonyl-[protein] = 3-O-(alpha-D-mannosyl)-L-threonyl-[protein] + a di-trans,poly-cis-dolichyl phosphate + H(+)</text>
        <dbReference type="Rhea" id="RHEA:53396"/>
        <dbReference type="Rhea" id="RHEA-COMP:11060"/>
        <dbReference type="Rhea" id="RHEA-COMP:13547"/>
        <dbReference type="Rhea" id="RHEA-COMP:19498"/>
        <dbReference type="Rhea" id="RHEA-COMP:19501"/>
        <dbReference type="ChEBI" id="CHEBI:15378"/>
        <dbReference type="ChEBI" id="CHEBI:30013"/>
        <dbReference type="ChEBI" id="CHEBI:57683"/>
        <dbReference type="ChEBI" id="CHEBI:58211"/>
        <dbReference type="ChEBI" id="CHEBI:137323"/>
        <dbReference type="EC" id="2.4.1.109"/>
    </reaction>
</comment>
<dbReference type="UniPathway" id="UPA00378"/>
<name>A0A6A4WCR6_AMPAM</name>
<evidence type="ECO:0000256" key="5">
    <source>
        <dbReference type="ARBA" id="ARBA00022676"/>
    </source>
</evidence>
<dbReference type="OrthoDB" id="5561486at2759"/>
<keyword evidence="9" id="KW-0256">Endoplasmic reticulum</keyword>
<reference evidence="20 21" key="1">
    <citation type="submission" date="2019-07" db="EMBL/GenBank/DDBJ databases">
        <title>Draft genome assembly of a fouling barnacle, Amphibalanus amphitrite (Darwin, 1854): The first reference genome for Thecostraca.</title>
        <authorList>
            <person name="Kim W."/>
        </authorList>
    </citation>
    <scope>NUCLEOTIDE SEQUENCE [LARGE SCALE GENOMIC DNA]</scope>
    <source>
        <strain evidence="20">SNU_AA5</strain>
        <tissue evidence="20">Soma without cirri and trophi</tissue>
    </source>
</reference>
<comment type="pathway">
    <text evidence="2">Protein modification; protein glycosylation.</text>
</comment>
<evidence type="ECO:0000313" key="20">
    <source>
        <dbReference type="EMBL" id="KAF0300662.1"/>
    </source>
</evidence>
<dbReference type="GO" id="GO:0005789">
    <property type="term" value="C:endoplasmic reticulum membrane"/>
    <property type="evidence" value="ECO:0007669"/>
    <property type="project" value="UniProtKB-SubCell"/>
</dbReference>
<organism evidence="20 21">
    <name type="scientific">Amphibalanus amphitrite</name>
    <name type="common">Striped barnacle</name>
    <name type="synonym">Balanus amphitrite</name>
    <dbReference type="NCBI Taxonomy" id="1232801"/>
    <lineage>
        <taxon>Eukaryota</taxon>
        <taxon>Metazoa</taxon>
        <taxon>Ecdysozoa</taxon>
        <taxon>Arthropoda</taxon>
        <taxon>Crustacea</taxon>
        <taxon>Multicrustacea</taxon>
        <taxon>Cirripedia</taxon>
        <taxon>Thoracica</taxon>
        <taxon>Thoracicalcarea</taxon>
        <taxon>Balanomorpha</taxon>
        <taxon>Balanoidea</taxon>
        <taxon>Balanidae</taxon>
        <taxon>Amphibalaninae</taxon>
        <taxon>Amphibalanus</taxon>
    </lineage>
</organism>
<evidence type="ECO:0000256" key="11">
    <source>
        <dbReference type="ARBA" id="ARBA00023136"/>
    </source>
</evidence>
<evidence type="ECO:0000256" key="2">
    <source>
        <dbReference type="ARBA" id="ARBA00004922"/>
    </source>
</evidence>
<dbReference type="Gene3D" id="2.80.10.50">
    <property type="match status" value="1"/>
</dbReference>
<feature type="transmembrane region" description="Helical" evidence="18">
    <location>
        <begin position="468"/>
        <end position="487"/>
    </location>
</feature>
<evidence type="ECO:0000256" key="16">
    <source>
        <dbReference type="ARBA" id="ARBA00062278"/>
    </source>
</evidence>
<evidence type="ECO:0000256" key="4">
    <source>
        <dbReference type="ARBA" id="ARBA00012839"/>
    </source>
</evidence>
<dbReference type="SMART" id="SM00472">
    <property type="entry name" value="MIR"/>
    <property type="match status" value="3"/>
</dbReference>
<dbReference type="PANTHER" id="PTHR10050">
    <property type="entry name" value="DOLICHYL-PHOSPHATE-MANNOSE--PROTEIN MANNOSYLTRANSFERASE"/>
    <property type="match status" value="1"/>
</dbReference>
<dbReference type="SUPFAM" id="SSF82109">
    <property type="entry name" value="MIR domain"/>
    <property type="match status" value="1"/>
</dbReference>
<dbReference type="Pfam" id="PF02366">
    <property type="entry name" value="PMT"/>
    <property type="match status" value="1"/>
</dbReference>
<dbReference type="PANTHER" id="PTHR10050:SF46">
    <property type="entry name" value="PROTEIN O-MANNOSYL-TRANSFERASE 2"/>
    <property type="match status" value="1"/>
</dbReference>
<feature type="transmembrane region" description="Helical" evidence="18">
    <location>
        <begin position="14"/>
        <end position="47"/>
    </location>
</feature>
<dbReference type="CDD" id="cd23282">
    <property type="entry name" value="beta-trefoil_MIR_POMT2"/>
    <property type="match status" value="1"/>
</dbReference>
<dbReference type="EC" id="2.4.1.109" evidence="4"/>
<evidence type="ECO:0000256" key="6">
    <source>
        <dbReference type="ARBA" id="ARBA00022679"/>
    </source>
</evidence>
<feature type="domain" description="MIR" evidence="19">
    <location>
        <begin position="196"/>
        <end position="252"/>
    </location>
</feature>
<evidence type="ECO:0000256" key="9">
    <source>
        <dbReference type="ARBA" id="ARBA00022824"/>
    </source>
</evidence>
<gene>
    <name evidence="20" type="primary">tw_1</name>
    <name evidence="20" type="ORF">FJT64_026870</name>
</gene>
<dbReference type="Pfam" id="PF16192">
    <property type="entry name" value="PMT_4TMC"/>
    <property type="match status" value="1"/>
</dbReference>
<evidence type="ECO:0000256" key="3">
    <source>
        <dbReference type="ARBA" id="ARBA00007222"/>
    </source>
</evidence>
<comment type="caution">
    <text evidence="20">The sequence shown here is derived from an EMBL/GenBank/DDBJ whole genome shotgun (WGS) entry which is preliminary data.</text>
</comment>
<dbReference type="InterPro" id="IPR027005">
    <property type="entry name" value="PMT-like"/>
</dbReference>
<dbReference type="GO" id="GO:0004169">
    <property type="term" value="F:dolichyl-phosphate-mannose-protein mannosyltransferase activity"/>
    <property type="evidence" value="ECO:0007669"/>
    <property type="project" value="UniProtKB-EC"/>
</dbReference>
<evidence type="ECO:0000256" key="17">
    <source>
        <dbReference type="ARBA" id="ARBA00081085"/>
    </source>
</evidence>
<comment type="catalytic activity">
    <reaction evidence="14">
        <text>a di-trans,poly-cis-dolichyl beta-D-mannosyl phosphate + L-seryl-[protein] = 3-O-(alpha-D-mannosyl)-L-seryl-[protein] + a di-trans,poly-cis-dolichyl phosphate + H(+)</text>
        <dbReference type="Rhea" id="RHEA:17377"/>
        <dbReference type="Rhea" id="RHEA-COMP:9863"/>
        <dbReference type="Rhea" id="RHEA-COMP:13546"/>
        <dbReference type="Rhea" id="RHEA-COMP:19498"/>
        <dbReference type="Rhea" id="RHEA-COMP:19501"/>
        <dbReference type="ChEBI" id="CHEBI:15378"/>
        <dbReference type="ChEBI" id="CHEBI:29999"/>
        <dbReference type="ChEBI" id="CHEBI:57683"/>
        <dbReference type="ChEBI" id="CHEBI:58211"/>
        <dbReference type="ChEBI" id="CHEBI:137321"/>
        <dbReference type="EC" id="2.4.1.109"/>
    </reaction>
</comment>
<keyword evidence="6 20" id="KW-0808">Transferase</keyword>
<dbReference type="InterPro" id="IPR003342">
    <property type="entry name" value="ArnT-like_N"/>
</dbReference>
<evidence type="ECO:0000256" key="13">
    <source>
        <dbReference type="ARBA" id="ARBA00045085"/>
    </source>
</evidence>
<keyword evidence="10 18" id="KW-1133">Transmembrane helix</keyword>